<name>A0A455T6M8_9CHLR</name>
<dbReference type="Gene3D" id="3.40.50.12820">
    <property type="match status" value="1"/>
</dbReference>
<proteinExistence type="predicted"/>
<feature type="domain" description="AMP-binding enzyme C-terminal" evidence="3">
    <location>
        <begin position="444"/>
        <end position="522"/>
    </location>
</feature>
<dbReference type="NCBIfam" id="TIGR02262">
    <property type="entry name" value="benz_CoA_lig"/>
    <property type="match status" value="1"/>
</dbReference>
<dbReference type="Pfam" id="PF13193">
    <property type="entry name" value="AMP-binding_C"/>
    <property type="match status" value="1"/>
</dbReference>
<protein>
    <submittedName>
        <fullName evidence="4">Acetyl-CoA synthetase</fullName>
    </submittedName>
</protein>
<evidence type="ECO:0000313" key="4">
    <source>
        <dbReference type="EMBL" id="BBH93454.1"/>
    </source>
</evidence>
<dbReference type="InterPro" id="IPR025110">
    <property type="entry name" value="AMP-bd_C"/>
</dbReference>
<organism evidence="4">
    <name type="scientific">Thermogemmatispora argillosa</name>
    <dbReference type="NCBI Taxonomy" id="2045280"/>
    <lineage>
        <taxon>Bacteria</taxon>
        <taxon>Bacillati</taxon>
        <taxon>Chloroflexota</taxon>
        <taxon>Ktedonobacteria</taxon>
        <taxon>Thermogemmatisporales</taxon>
        <taxon>Thermogemmatisporaceae</taxon>
        <taxon>Thermogemmatispora</taxon>
    </lineage>
</organism>
<dbReference type="GO" id="GO:0016405">
    <property type="term" value="F:CoA-ligase activity"/>
    <property type="evidence" value="ECO:0007669"/>
    <property type="project" value="InterPro"/>
</dbReference>
<dbReference type="Gene3D" id="3.40.50.980">
    <property type="match status" value="1"/>
</dbReference>
<dbReference type="AlphaFoldDB" id="A0A455T6M8"/>
<dbReference type="EMBL" id="AP019377">
    <property type="protein sequence ID" value="BBH93454.1"/>
    <property type="molecule type" value="Genomic_DNA"/>
</dbReference>
<dbReference type="Gene3D" id="2.30.38.10">
    <property type="entry name" value="Luciferase, Domain 3"/>
    <property type="match status" value="1"/>
</dbReference>
<dbReference type="InterPro" id="IPR011957">
    <property type="entry name" value="Benz_CoA_lig"/>
</dbReference>
<reference evidence="4" key="1">
    <citation type="submission" date="2018-12" db="EMBL/GenBank/DDBJ databases">
        <title>Novel natural products biosynthetic potential of the class Ktedonobacteria.</title>
        <authorList>
            <person name="Zheng Y."/>
            <person name="Saitou A."/>
            <person name="Wang C.M."/>
            <person name="Toyoda A."/>
            <person name="Minakuchi Y."/>
            <person name="Sekiguchi Y."/>
            <person name="Ueda K."/>
            <person name="Takano H."/>
            <person name="Sakai Y."/>
            <person name="Yokota A."/>
            <person name="Yabe S."/>
        </authorList>
    </citation>
    <scope>NUCLEOTIDE SEQUENCE</scope>
    <source>
        <strain evidence="4">A3-2</strain>
    </source>
</reference>
<dbReference type="Gene3D" id="3.30.300.30">
    <property type="match status" value="1"/>
</dbReference>
<sequence>MEMPTVNVPDQFNAASAFLDANLAQGRGGKVAIYYEDQTFTYAQVAELANRVGNGLLELGVEMEQRVALLLLDSPQFAAAFFGAIKMGAVPIPMNTMLRPEDYVYMLNDSRAKVLLIHAALWPPVRQVLSQLRFLRHVVVVGLEPESAGTTLLAGRQRVTLHDFERWIARASPSLSPAPTSKDDSAFWLYSSGSTGFPKGCVHLQHDMTVCLECYAKPILGITKDDITFSAAKLFFAYGLGNALYFPFGVGASTVLYPGRPLAEDMFKVVERYRPTIFYGVPTLYANMLNVPDAEKRFDFSSVRVCVSAGESLPADILRRWEEKFKVPILDGIGSTEILHIFISNRPGDIKPGSSGKLVPGYEAKIVDEEGQPVGPGEIGNLLIRGDSIAAYYWNKHEKTKDTITGHWIHTGDKYYVDNEGYYWYCGRADDMLKVSGQWVSPVEVENVLIEHPAVLEAAVVGAYDSDRLVKPKAFVVLKPGYEASEALISELQNFVKGRLAPFKYPRWVVFVSELPKTATGKIQRFKLRETGETAPLS</sequence>
<accession>A0A455T6M8</accession>
<evidence type="ECO:0000259" key="2">
    <source>
        <dbReference type="Pfam" id="PF00501"/>
    </source>
</evidence>
<feature type="domain" description="AMP-dependent synthetase/ligase" evidence="2">
    <location>
        <begin position="24"/>
        <end position="394"/>
    </location>
</feature>
<keyword evidence="1" id="KW-0436">Ligase</keyword>
<gene>
    <name evidence="4" type="ORF">KTA_16530</name>
</gene>
<dbReference type="Pfam" id="PF00501">
    <property type="entry name" value="AMP-binding"/>
    <property type="match status" value="1"/>
</dbReference>
<dbReference type="PANTHER" id="PTHR43352">
    <property type="entry name" value="ACETYL-COA SYNTHETASE"/>
    <property type="match status" value="1"/>
</dbReference>
<dbReference type="PANTHER" id="PTHR43352:SF1">
    <property type="entry name" value="ANTHRANILATE--COA LIGASE"/>
    <property type="match status" value="1"/>
</dbReference>
<evidence type="ECO:0000256" key="1">
    <source>
        <dbReference type="ARBA" id="ARBA00022598"/>
    </source>
</evidence>
<dbReference type="GO" id="GO:0005524">
    <property type="term" value="F:ATP binding"/>
    <property type="evidence" value="ECO:0007669"/>
    <property type="project" value="InterPro"/>
</dbReference>
<dbReference type="GO" id="GO:0044550">
    <property type="term" value="P:secondary metabolite biosynthetic process"/>
    <property type="evidence" value="ECO:0007669"/>
    <property type="project" value="TreeGrafter"/>
</dbReference>
<dbReference type="InterPro" id="IPR045851">
    <property type="entry name" value="AMP-bd_C_sf"/>
</dbReference>
<evidence type="ECO:0000259" key="3">
    <source>
        <dbReference type="Pfam" id="PF13193"/>
    </source>
</evidence>
<dbReference type="SUPFAM" id="SSF56801">
    <property type="entry name" value="Acetyl-CoA synthetase-like"/>
    <property type="match status" value="1"/>
</dbReference>
<dbReference type="GO" id="GO:0016878">
    <property type="term" value="F:acid-thiol ligase activity"/>
    <property type="evidence" value="ECO:0007669"/>
    <property type="project" value="TreeGrafter"/>
</dbReference>
<dbReference type="CDD" id="cd05959">
    <property type="entry name" value="BCL_4HBCL"/>
    <property type="match status" value="1"/>
</dbReference>
<dbReference type="InterPro" id="IPR000873">
    <property type="entry name" value="AMP-dep_synth/lig_dom"/>
</dbReference>